<dbReference type="EMBL" id="CADEAL010001979">
    <property type="protein sequence ID" value="CAB1437058.1"/>
    <property type="molecule type" value="Genomic_DNA"/>
</dbReference>
<sequence length="130" mass="14457">MNKPAGFFSECYGQRPGHNVCAGFQPQERLRHMELLLTVPRHLDKLPAKRLQGNKQPIITPSNHRITSCLLVIQKSQSPWLPCCQETVRVGRVDVSEMTELDRGTVLVKSGELSGKKYPISLVSPHSGLG</sequence>
<organism evidence="1 2">
    <name type="scientific">Pleuronectes platessa</name>
    <name type="common">European plaice</name>
    <dbReference type="NCBI Taxonomy" id="8262"/>
    <lineage>
        <taxon>Eukaryota</taxon>
        <taxon>Metazoa</taxon>
        <taxon>Chordata</taxon>
        <taxon>Craniata</taxon>
        <taxon>Vertebrata</taxon>
        <taxon>Euteleostomi</taxon>
        <taxon>Actinopterygii</taxon>
        <taxon>Neopterygii</taxon>
        <taxon>Teleostei</taxon>
        <taxon>Neoteleostei</taxon>
        <taxon>Acanthomorphata</taxon>
        <taxon>Carangaria</taxon>
        <taxon>Pleuronectiformes</taxon>
        <taxon>Pleuronectoidei</taxon>
        <taxon>Pleuronectidae</taxon>
        <taxon>Pleuronectes</taxon>
    </lineage>
</organism>
<evidence type="ECO:0000313" key="1">
    <source>
        <dbReference type="EMBL" id="CAB1437058.1"/>
    </source>
</evidence>
<proteinExistence type="predicted"/>
<name>A0A9N7UUT6_PLEPL</name>
<reference evidence="1" key="1">
    <citation type="submission" date="2020-03" db="EMBL/GenBank/DDBJ databases">
        <authorList>
            <person name="Weist P."/>
        </authorList>
    </citation>
    <scope>NUCLEOTIDE SEQUENCE</scope>
</reference>
<keyword evidence="2" id="KW-1185">Reference proteome</keyword>
<gene>
    <name evidence="1" type="ORF">PLEPLA_LOCUS25091</name>
</gene>
<dbReference type="AlphaFoldDB" id="A0A9N7UUT6"/>
<protein>
    <submittedName>
        <fullName evidence="1">Uncharacterized protein</fullName>
    </submittedName>
</protein>
<accession>A0A9N7UUT6</accession>
<evidence type="ECO:0000313" key="2">
    <source>
        <dbReference type="Proteomes" id="UP001153269"/>
    </source>
</evidence>
<dbReference type="Proteomes" id="UP001153269">
    <property type="component" value="Unassembled WGS sequence"/>
</dbReference>
<comment type="caution">
    <text evidence="1">The sequence shown here is derived from an EMBL/GenBank/DDBJ whole genome shotgun (WGS) entry which is preliminary data.</text>
</comment>